<dbReference type="InterPro" id="IPR036390">
    <property type="entry name" value="WH_DNA-bd_sf"/>
</dbReference>
<evidence type="ECO:0000256" key="1">
    <source>
        <dbReference type="ARBA" id="ARBA00023015"/>
    </source>
</evidence>
<comment type="caution">
    <text evidence="5">The sequence shown here is derived from an EMBL/GenBank/DDBJ whole genome shotgun (WGS) entry which is preliminary data.</text>
</comment>
<gene>
    <name evidence="5" type="ORF">CAL26_22480</name>
</gene>
<proteinExistence type="predicted"/>
<dbReference type="InterPro" id="IPR008920">
    <property type="entry name" value="TF_FadR/GntR_C"/>
</dbReference>
<accession>A0A261R5S0</accession>
<dbReference type="SMART" id="SM00345">
    <property type="entry name" value="HTH_GNTR"/>
    <property type="match status" value="1"/>
</dbReference>
<dbReference type="SMART" id="SM00895">
    <property type="entry name" value="FCD"/>
    <property type="match status" value="1"/>
</dbReference>
<keyword evidence="2" id="KW-0238">DNA-binding</keyword>
<sequence>MQNTAWPVPESVFRPRRLPNSQATKNIVSKATEADRVFNGIVSDILAGAIRPREHLSERDLVARYGVSRTPVREATKRLFERGFVESGPKGVAVVMEIGGEDLRKLYELRVKLEGAAALEIIKNITPKEIDKLAQINKKFGAALAKRDLVKMLEIRADFHATLMEATRNRWLAMILIMLRDKAYVVRHYHWQDFNRATATLDIHNEMVEALREKDAKRFQKLVVQQIDAAITTYQNRLQAPSWNSTAMAGK</sequence>
<feature type="domain" description="HTH gntR-type" evidence="4">
    <location>
        <begin position="31"/>
        <end position="98"/>
    </location>
</feature>
<evidence type="ECO:0000313" key="6">
    <source>
        <dbReference type="Proteomes" id="UP000216857"/>
    </source>
</evidence>
<keyword evidence="6" id="KW-1185">Reference proteome</keyword>
<evidence type="ECO:0000313" key="5">
    <source>
        <dbReference type="EMBL" id="OZI20301.1"/>
    </source>
</evidence>
<dbReference type="InterPro" id="IPR036388">
    <property type="entry name" value="WH-like_DNA-bd_sf"/>
</dbReference>
<dbReference type="Pfam" id="PF00392">
    <property type="entry name" value="GntR"/>
    <property type="match status" value="1"/>
</dbReference>
<dbReference type="Pfam" id="PF07729">
    <property type="entry name" value="FCD"/>
    <property type="match status" value="1"/>
</dbReference>
<evidence type="ECO:0000259" key="4">
    <source>
        <dbReference type="PROSITE" id="PS50949"/>
    </source>
</evidence>
<dbReference type="PRINTS" id="PR00035">
    <property type="entry name" value="HTHGNTR"/>
</dbReference>
<organism evidence="5 6">
    <name type="scientific">Bordetella genomosp. 9</name>
    <dbReference type="NCBI Taxonomy" id="1416803"/>
    <lineage>
        <taxon>Bacteria</taxon>
        <taxon>Pseudomonadati</taxon>
        <taxon>Pseudomonadota</taxon>
        <taxon>Betaproteobacteria</taxon>
        <taxon>Burkholderiales</taxon>
        <taxon>Alcaligenaceae</taxon>
        <taxon>Bordetella</taxon>
    </lineage>
</organism>
<dbReference type="InterPro" id="IPR011711">
    <property type="entry name" value="GntR_C"/>
</dbReference>
<dbReference type="Gene3D" id="1.20.120.530">
    <property type="entry name" value="GntR ligand-binding domain-like"/>
    <property type="match status" value="1"/>
</dbReference>
<dbReference type="Proteomes" id="UP000216857">
    <property type="component" value="Unassembled WGS sequence"/>
</dbReference>
<dbReference type="SUPFAM" id="SSF46785">
    <property type="entry name" value="Winged helix' DNA-binding domain"/>
    <property type="match status" value="1"/>
</dbReference>
<dbReference type="OrthoDB" id="8679233at2"/>
<dbReference type="GO" id="GO:0003700">
    <property type="term" value="F:DNA-binding transcription factor activity"/>
    <property type="evidence" value="ECO:0007669"/>
    <property type="project" value="InterPro"/>
</dbReference>
<reference evidence="5" key="1">
    <citation type="submission" date="2017-05" db="EMBL/GenBank/DDBJ databases">
        <title>Complete and WGS of Bordetella genogroups.</title>
        <authorList>
            <person name="Spilker T."/>
            <person name="Lipuma J."/>
        </authorList>
    </citation>
    <scope>NUCLEOTIDE SEQUENCE</scope>
    <source>
        <strain evidence="5">AU21707</strain>
    </source>
</reference>
<dbReference type="Gene3D" id="1.10.10.10">
    <property type="entry name" value="Winged helix-like DNA-binding domain superfamily/Winged helix DNA-binding domain"/>
    <property type="match status" value="1"/>
</dbReference>
<dbReference type="InterPro" id="IPR000524">
    <property type="entry name" value="Tscrpt_reg_HTH_GntR"/>
</dbReference>
<keyword evidence="1" id="KW-0805">Transcription regulation</keyword>
<dbReference type="PANTHER" id="PTHR43537:SF24">
    <property type="entry name" value="GLUCONATE OPERON TRANSCRIPTIONAL REPRESSOR"/>
    <property type="match status" value="1"/>
</dbReference>
<dbReference type="AlphaFoldDB" id="A0A261R5S0"/>
<keyword evidence="3" id="KW-0804">Transcription</keyword>
<dbReference type="PROSITE" id="PS50949">
    <property type="entry name" value="HTH_GNTR"/>
    <property type="match status" value="1"/>
</dbReference>
<name>A0A261R5S0_9BORD</name>
<evidence type="ECO:0000256" key="2">
    <source>
        <dbReference type="ARBA" id="ARBA00023125"/>
    </source>
</evidence>
<evidence type="ECO:0000256" key="3">
    <source>
        <dbReference type="ARBA" id="ARBA00023163"/>
    </source>
</evidence>
<dbReference type="GO" id="GO:0003677">
    <property type="term" value="F:DNA binding"/>
    <property type="evidence" value="ECO:0007669"/>
    <property type="project" value="UniProtKB-KW"/>
</dbReference>
<dbReference type="SUPFAM" id="SSF48008">
    <property type="entry name" value="GntR ligand-binding domain-like"/>
    <property type="match status" value="1"/>
</dbReference>
<dbReference type="EMBL" id="NEVJ01000003">
    <property type="protein sequence ID" value="OZI20301.1"/>
    <property type="molecule type" value="Genomic_DNA"/>
</dbReference>
<protein>
    <recommendedName>
        <fullName evidence="4">HTH gntR-type domain-containing protein</fullName>
    </recommendedName>
</protein>
<dbReference type="PANTHER" id="PTHR43537">
    <property type="entry name" value="TRANSCRIPTIONAL REGULATOR, GNTR FAMILY"/>
    <property type="match status" value="1"/>
</dbReference>